<accession>A0A0F9BLB4</accession>
<dbReference type="AlphaFoldDB" id="A0A0F9BLB4"/>
<gene>
    <name evidence="1" type="ORF">LCGC14_2713650</name>
</gene>
<organism evidence="1">
    <name type="scientific">marine sediment metagenome</name>
    <dbReference type="NCBI Taxonomy" id="412755"/>
    <lineage>
        <taxon>unclassified sequences</taxon>
        <taxon>metagenomes</taxon>
        <taxon>ecological metagenomes</taxon>
    </lineage>
</organism>
<name>A0A0F9BLB4_9ZZZZ</name>
<sequence>MALYGALAEAVRKGWSIEFGTVALAGNPTSVATNVTIQGAMVCLNTKTALALLTHAVTYFVEAATPNQLDIYGWKPTSSSVTTLVAATDTEPVTWIVWGPIIA</sequence>
<protein>
    <submittedName>
        <fullName evidence="1">Uncharacterized protein</fullName>
    </submittedName>
</protein>
<proteinExistence type="predicted"/>
<reference evidence="1" key="1">
    <citation type="journal article" date="2015" name="Nature">
        <title>Complex archaea that bridge the gap between prokaryotes and eukaryotes.</title>
        <authorList>
            <person name="Spang A."/>
            <person name="Saw J.H."/>
            <person name="Jorgensen S.L."/>
            <person name="Zaremba-Niedzwiedzka K."/>
            <person name="Martijn J."/>
            <person name="Lind A.E."/>
            <person name="van Eijk R."/>
            <person name="Schleper C."/>
            <person name="Guy L."/>
            <person name="Ettema T.J."/>
        </authorList>
    </citation>
    <scope>NUCLEOTIDE SEQUENCE</scope>
</reference>
<comment type="caution">
    <text evidence="1">The sequence shown here is derived from an EMBL/GenBank/DDBJ whole genome shotgun (WGS) entry which is preliminary data.</text>
</comment>
<dbReference type="EMBL" id="LAZR01048686">
    <property type="protein sequence ID" value="KKK91369.1"/>
    <property type="molecule type" value="Genomic_DNA"/>
</dbReference>
<evidence type="ECO:0000313" key="1">
    <source>
        <dbReference type="EMBL" id="KKK91369.1"/>
    </source>
</evidence>